<evidence type="ECO:0000313" key="2">
    <source>
        <dbReference type="EMBL" id="GFD59474.1"/>
    </source>
</evidence>
<dbReference type="AlphaFoldDB" id="A0A699XU23"/>
<reference evidence="2" key="1">
    <citation type="journal article" date="2019" name="Sci. Rep.">
        <title>Draft genome of Tanacetum cinerariifolium, the natural source of mosquito coil.</title>
        <authorList>
            <person name="Yamashiro T."/>
            <person name="Shiraishi A."/>
            <person name="Satake H."/>
            <person name="Nakayama K."/>
        </authorList>
    </citation>
    <scope>NUCLEOTIDE SEQUENCE</scope>
</reference>
<comment type="caution">
    <text evidence="2">The sequence shown here is derived from an EMBL/GenBank/DDBJ whole genome shotgun (WGS) entry which is preliminary data.</text>
</comment>
<evidence type="ECO:0000256" key="1">
    <source>
        <dbReference type="SAM" id="MobiDB-lite"/>
    </source>
</evidence>
<feature type="region of interest" description="Disordered" evidence="1">
    <location>
        <begin position="1"/>
        <end position="51"/>
    </location>
</feature>
<protein>
    <submittedName>
        <fullName evidence="2">Uncharacterized protein</fullName>
    </submittedName>
</protein>
<dbReference type="EMBL" id="BKCJ011865423">
    <property type="protein sequence ID" value="GFD59474.1"/>
    <property type="molecule type" value="Genomic_DNA"/>
</dbReference>
<accession>A0A699XU23</accession>
<name>A0A699XU23_TANCI</name>
<organism evidence="2">
    <name type="scientific">Tanacetum cinerariifolium</name>
    <name type="common">Dalmatian daisy</name>
    <name type="synonym">Chrysanthemum cinerariifolium</name>
    <dbReference type="NCBI Taxonomy" id="118510"/>
    <lineage>
        <taxon>Eukaryota</taxon>
        <taxon>Viridiplantae</taxon>
        <taxon>Streptophyta</taxon>
        <taxon>Embryophyta</taxon>
        <taxon>Tracheophyta</taxon>
        <taxon>Spermatophyta</taxon>
        <taxon>Magnoliopsida</taxon>
        <taxon>eudicotyledons</taxon>
        <taxon>Gunneridae</taxon>
        <taxon>Pentapetalae</taxon>
        <taxon>asterids</taxon>
        <taxon>campanulids</taxon>
        <taxon>Asterales</taxon>
        <taxon>Asteraceae</taxon>
        <taxon>Asteroideae</taxon>
        <taxon>Anthemideae</taxon>
        <taxon>Anthemidinae</taxon>
        <taxon>Tanacetum</taxon>
    </lineage>
</organism>
<proteinExistence type="predicted"/>
<feature type="non-terminal residue" evidence="2">
    <location>
        <position position="1"/>
    </location>
</feature>
<gene>
    <name evidence="2" type="ORF">Tci_931443</name>
</gene>
<sequence length="51" mass="5560">APDGLVRRSRLHLFRPDPGTGPDDAAVDPAARHRRGADRPPLQQRAAELLP</sequence>